<gene>
    <name evidence="2" type="ORF">BD01_0262</name>
</gene>
<feature type="transmembrane region" description="Helical" evidence="1">
    <location>
        <begin position="20"/>
        <end position="53"/>
    </location>
</feature>
<dbReference type="RefSeq" id="WP_169730283.1">
    <property type="nucleotide sequence ID" value="NZ_CP007264.1"/>
</dbReference>
<keyword evidence="1" id="KW-0472">Membrane</keyword>
<accession>W8PID8</accession>
<evidence type="ECO:0000313" key="2">
    <source>
        <dbReference type="EMBL" id="AHL21889.1"/>
    </source>
</evidence>
<keyword evidence="1" id="KW-1133">Transmembrane helix</keyword>
<keyword evidence="1" id="KW-0812">Transmembrane</keyword>
<proteinExistence type="predicted"/>
<dbReference type="STRING" id="195522.BD01_0262"/>
<dbReference type="eggNOG" id="arCOG15188">
    <property type="taxonomic scope" value="Archaea"/>
</dbReference>
<dbReference type="GeneID" id="54817783"/>
<sequence>MPRGFGPVMGPMHGRRGFGFGWPFLPFALLIIFAKLAFLLLPFIVIGLIIYALMR</sequence>
<dbReference type="KEGG" id="tnu:BD01_0262"/>
<dbReference type="AlphaFoldDB" id="W8PID8"/>
<evidence type="ECO:0000256" key="1">
    <source>
        <dbReference type="SAM" id="Phobius"/>
    </source>
</evidence>
<protein>
    <submittedName>
        <fullName evidence="2">Uncharacterized protein</fullName>
    </submittedName>
</protein>
<dbReference type="HOGENOM" id="CLU_212438_0_0_2"/>
<keyword evidence="3" id="KW-1185">Reference proteome</keyword>
<organism evidence="2 3">
    <name type="scientific">Thermococcus nautili</name>
    <dbReference type="NCBI Taxonomy" id="195522"/>
    <lineage>
        <taxon>Archaea</taxon>
        <taxon>Methanobacteriati</taxon>
        <taxon>Methanobacteriota</taxon>
        <taxon>Thermococci</taxon>
        <taxon>Thermococcales</taxon>
        <taxon>Thermococcaceae</taxon>
        <taxon>Thermococcus</taxon>
    </lineage>
</organism>
<reference evidence="2 3" key="1">
    <citation type="submission" date="2014-02" db="EMBL/GenBank/DDBJ databases">
        <title>Genome Sequence of an Hyperthermophilic Archaeon, Thermococcus nautili 30-1, producing viral vesicles.</title>
        <authorList>
            <person name="Oberto J."/>
            <person name="Gaudin M."/>
            <person name="Cossu M."/>
            <person name="Gorlas A."/>
            <person name="Slesarev A."/>
            <person name="Marguet E."/>
            <person name="Forterre P."/>
        </authorList>
    </citation>
    <scope>NUCLEOTIDE SEQUENCE [LARGE SCALE GENOMIC DNA]</scope>
    <source>
        <strain evidence="2 3">30-1</strain>
    </source>
</reference>
<dbReference type="EMBL" id="CP007264">
    <property type="protein sequence ID" value="AHL21889.1"/>
    <property type="molecule type" value="Genomic_DNA"/>
</dbReference>
<name>W8PID8_9EURY</name>
<dbReference type="Proteomes" id="UP000019434">
    <property type="component" value="Chromosome"/>
</dbReference>
<evidence type="ECO:0000313" key="3">
    <source>
        <dbReference type="Proteomes" id="UP000019434"/>
    </source>
</evidence>